<evidence type="ECO:0008006" key="4">
    <source>
        <dbReference type="Google" id="ProtNLM"/>
    </source>
</evidence>
<dbReference type="Proteomes" id="UP000231919">
    <property type="component" value="Unassembled WGS sequence"/>
</dbReference>
<dbReference type="EMBL" id="NPDP01000011">
    <property type="protein sequence ID" value="PJZ30367.1"/>
    <property type="molecule type" value="Genomic_DNA"/>
</dbReference>
<accession>A0ABX4NAH2</accession>
<proteinExistence type="predicted"/>
<keyword evidence="1" id="KW-0812">Transmembrane</keyword>
<sequence>MIQHSKLYKVYFLSFEEGASLVMPKGCSPMFLEKIRGWYLGFPFDCIVIEGNGTEIGDIHLTLSEYSPLRGNNWSIVNQSRWISIAQIEKNNKEKHESATTMLSKIAVEAYYEMSASYLNELSQWTLNALNKYSKVKTVQLLHSDEIRRKHDESLALSMKIEIIRSLFCGIPNPDWKELADSNSRKSEFLTDRLTALLDTWGHTQETLTILSERVSEKKFLVWEMIAEYTIVVLILLELIIEIMDFILK</sequence>
<gene>
    <name evidence="2" type="ORF">CH378_08030</name>
</gene>
<evidence type="ECO:0000256" key="1">
    <source>
        <dbReference type="SAM" id="Phobius"/>
    </source>
</evidence>
<reference evidence="2 3" key="1">
    <citation type="submission" date="2017-07" db="EMBL/GenBank/DDBJ databases">
        <title>Leptospira spp. isolated from tropical soils.</title>
        <authorList>
            <person name="Thibeaux R."/>
            <person name="Iraola G."/>
            <person name="Ferres I."/>
            <person name="Bierque E."/>
            <person name="Girault D."/>
            <person name="Soupe-Gilbert M.-E."/>
            <person name="Picardeau M."/>
            <person name="Goarant C."/>
        </authorList>
    </citation>
    <scope>NUCLEOTIDE SEQUENCE [LARGE SCALE GENOMIC DNA]</scope>
    <source>
        <strain evidence="2 3">JW2-C-B1</strain>
    </source>
</reference>
<organism evidence="2 3">
    <name type="scientific">Leptospira kmetyi</name>
    <dbReference type="NCBI Taxonomy" id="408139"/>
    <lineage>
        <taxon>Bacteria</taxon>
        <taxon>Pseudomonadati</taxon>
        <taxon>Spirochaetota</taxon>
        <taxon>Spirochaetia</taxon>
        <taxon>Leptospirales</taxon>
        <taxon>Leptospiraceae</taxon>
        <taxon>Leptospira</taxon>
    </lineage>
</organism>
<evidence type="ECO:0000313" key="3">
    <source>
        <dbReference type="Proteomes" id="UP000231919"/>
    </source>
</evidence>
<evidence type="ECO:0000313" key="2">
    <source>
        <dbReference type="EMBL" id="PJZ30367.1"/>
    </source>
</evidence>
<comment type="caution">
    <text evidence="2">The sequence shown here is derived from an EMBL/GenBank/DDBJ whole genome shotgun (WGS) entry which is preliminary data.</text>
</comment>
<protein>
    <recommendedName>
        <fullName evidence="4">DUF155 domain-containing protein</fullName>
    </recommendedName>
</protein>
<feature type="transmembrane region" description="Helical" evidence="1">
    <location>
        <begin position="220"/>
        <end position="241"/>
    </location>
</feature>
<keyword evidence="1" id="KW-1133">Transmembrane helix</keyword>
<name>A0ABX4NAH2_9LEPT</name>
<keyword evidence="3" id="KW-1185">Reference proteome</keyword>
<keyword evidence="1" id="KW-0472">Membrane</keyword>